<keyword evidence="3" id="KW-1185">Reference proteome</keyword>
<dbReference type="EMBL" id="CP042435">
    <property type="protein sequence ID" value="QEC65962.1"/>
    <property type="molecule type" value="Genomic_DNA"/>
</dbReference>
<dbReference type="InterPro" id="IPR029044">
    <property type="entry name" value="Nucleotide-diphossugar_trans"/>
</dbReference>
<reference evidence="2 3" key="1">
    <citation type="journal article" date="2016" name="Int. J. Syst. Evol. Microbiol.">
        <title>Panacibacter ginsenosidivorans gen. nov., sp. nov., with ginsenoside converting activity isolated from soil of a ginseng field.</title>
        <authorList>
            <person name="Siddiqi M.Z."/>
            <person name="Muhammad Shafi S."/>
            <person name="Choi K.D."/>
            <person name="Im W.T."/>
        </authorList>
    </citation>
    <scope>NUCLEOTIDE SEQUENCE [LARGE SCALE GENOMIC DNA]</scope>
    <source>
        <strain evidence="2 3">Gsoil1550</strain>
    </source>
</reference>
<dbReference type="CDD" id="cd00761">
    <property type="entry name" value="Glyco_tranf_GTA_type"/>
    <property type="match status" value="1"/>
</dbReference>
<dbReference type="AlphaFoldDB" id="A0A5B8V427"/>
<dbReference type="InterPro" id="IPR001173">
    <property type="entry name" value="Glyco_trans_2-like"/>
</dbReference>
<sequence>MISDISKDLKISLIICTYNRDKYLPEALESIRMQTADSNVFQLIIVDNKSTDNTASIAKQFIESNPQLNIKCALETNKGLSFARNRGIKEADAPIIAYVDDDAILSPTYLEAMLKFFSAYPQAIGVGGKVIPKYEDGKEPAWMNKYLSGFVGKVDYGTATKKYDADMKYPAGCNMTYKKDILLKAGGFNNDLTFRSDDKYIFFKIKELSDEIYYVPDAYVHHYIDSHRLAFDNFKKLFLKTGSEEKIRIRLQQGNTGVIKKGIEFFIKCAASILIWILFLCKGQNIKGKYVFLSQWFTLKGFFMKEVFVR</sequence>
<dbReference type="RefSeq" id="WP_147187762.1">
    <property type="nucleotide sequence ID" value="NZ_CP042435.1"/>
</dbReference>
<dbReference type="Pfam" id="PF00535">
    <property type="entry name" value="Glycos_transf_2"/>
    <property type="match status" value="1"/>
</dbReference>
<dbReference type="Proteomes" id="UP000321533">
    <property type="component" value="Chromosome"/>
</dbReference>
<dbReference type="OrthoDB" id="597270at2"/>
<protein>
    <submittedName>
        <fullName evidence="2">Glycosyltransferase family 2 protein</fullName>
    </submittedName>
</protein>
<gene>
    <name evidence="2" type="ORF">FRZ67_01070</name>
</gene>
<dbReference type="GO" id="GO:0016740">
    <property type="term" value="F:transferase activity"/>
    <property type="evidence" value="ECO:0007669"/>
    <property type="project" value="UniProtKB-KW"/>
</dbReference>
<organism evidence="2 3">
    <name type="scientific">Panacibacter ginsenosidivorans</name>
    <dbReference type="NCBI Taxonomy" id="1813871"/>
    <lineage>
        <taxon>Bacteria</taxon>
        <taxon>Pseudomonadati</taxon>
        <taxon>Bacteroidota</taxon>
        <taxon>Chitinophagia</taxon>
        <taxon>Chitinophagales</taxon>
        <taxon>Chitinophagaceae</taxon>
        <taxon>Panacibacter</taxon>
    </lineage>
</organism>
<dbReference type="InterPro" id="IPR050834">
    <property type="entry name" value="Glycosyltransf_2"/>
</dbReference>
<feature type="domain" description="Glycosyltransferase 2-like" evidence="1">
    <location>
        <begin position="12"/>
        <end position="182"/>
    </location>
</feature>
<accession>A0A5B8V427</accession>
<dbReference type="PANTHER" id="PTHR43685">
    <property type="entry name" value="GLYCOSYLTRANSFERASE"/>
    <property type="match status" value="1"/>
</dbReference>
<evidence type="ECO:0000259" key="1">
    <source>
        <dbReference type="Pfam" id="PF00535"/>
    </source>
</evidence>
<evidence type="ECO:0000313" key="2">
    <source>
        <dbReference type="EMBL" id="QEC65962.1"/>
    </source>
</evidence>
<dbReference type="SUPFAM" id="SSF53448">
    <property type="entry name" value="Nucleotide-diphospho-sugar transferases"/>
    <property type="match status" value="1"/>
</dbReference>
<name>A0A5B8V427_9BACT</name>
<dbReference type="KEGG" id="pgin:FRZ67_01070"/>
<dbReference type="Gene3D" id="3.90.550.10">
    <property type="entry name" value="Spore Coat Polysaccharide Biosynthesis Protein SpsA, Chain A"/>
    <property type="match status" value="1"/>
</dbReference>
<evidence type="ECO:0000313" key="3">
    <source>
        <dbReference type="Proteomes" id="UP000321533"/>
    </source>
</evidence>
<proteinExistence type="predicted"/>
<keyword evidence="2" id="KW-0808">Transferase</keyword>
<dbReference type="PANTHER" id="PTHR43685:SF2">
    <property type="entry name" value="GLYCOSYLTRANSFERASE 2-LIKE DOMAIN-CONTAINING PROTEIN"/>
    <property type="match status" value="1"/>
</dbReference>